<reference evidence="1 2" key="1">
    <citation type="submission" date="2019-03" db="EMBL/GenBank/DDBJ databases">
        <title>Genomic Encyclopedia of Type Strains, Phase IV (KMG-IV): sequencing the most valuable type-strain genomes for metagenomic binning, comparative biology and taxonomic classification.</title>
        <authorList>
            <person name="Goeker M."/>
        </authorList>
    </citation>
    <scope>NUCLEOTIDE SEQUENCE [LARGE SCALE GENOMIC DNA]</scope>
    <source>
        <strain evidence="1 2">DSM 29481</strain>
    </source>
</reference>
<evidence type="ECO:0000313" key="1">
    <source>
        <dbReference type="EMBL" id="TCU62507.1"/>
    </source>
</evidence>
<dbReference type="EMBL" id="SMBP01000004">
    <property type="protein sequence ID" value="TCU62507.1"/>
    <property type="molecule type" value="Genomic_DNA"/>
</dbReference>
<protein>
    <submittedName>
        <fullName evidence="1">Uncharacterized protein</fullName>
    </submittedName>
</protein>
<dbReference type="RefSeq" id="WP_132224123.1">
    <property type="nucleotide sequence ID" value="NZ_JANKBG010000004.1"/>
</dbReference>
<keyword evidence="2" id="KW-1185">Reference proteome</keyword>
<evidence type="ECO:0000313" key="2">
    <source>
        <dbReference type="Proteomes" id="UP000295773"/>
    </source>
</evidence>
<dbReference type="InterPro" id="IPR046930">
    <property type="entry name" value="HTH_60"/>
</dbReference>
<comment type="caution">
    <text evidence="1">The sequence shown here is derived from an EMBL/GenBank/DDBJ whole genome shotgun (WGS) entry which is preliminary data.</text>
</comment>
<name>A0A4R3TM38_9FIRM</name>
<dbReference type="Pfam" id="PF20317">
    <property type="entry name" value="HTH_60"/>
    <property type="match status" value="1"/>
</dbReference>
<dbReference type="AlphaFoldDB" id="A0A4R3TM38"/>
<sequence>MDEKNNVTEQLKELITIHGFNKNTLSQYLGLPLDSIEDLSNGNIDFLPDDCSYRFRLFNKISFLYASATEDKDLKLTAFLQVLLSHHGLSKKTVAAMAGVETKDIERLLSNPPKKVSEEIKFKIAVTVMSLRFFLKDCEPQL</sequence>
<dbReference type="Proteomes" id="UP000295773">
    <property type="component" value="Unassembled WGS sequence"/>
</dbReference>
<proteinExistence type="predicted"/>
<organism evidence="1 2">
    <name type="scientific">Longicatena caecimuris</name>
    <dbReference type="NCBI Taxonomy" id="1796635"/>
    <lineage>
        <taxon>Bacteria</taxon>
        <taxon>Bacillati</taxon>
        <taxon>Bacillota</taxon>
        <taxon>Erysipelotrichia</taxon>
        <taxon>Erysipelotrichales</taxon>
        <taxon>Erysipelotrichaceae</taxon>
        <taxon>Longicatena</taxon>
    </lineage>
</organism>
<accession>A0A4R3TM38</accession>
<gene>
    <name evidence="1" type="ORF">EDD61_104147</name>
</gene>